<dbReference type="SUPFAM" id="SSF56425">
    <property type="entry name" value="Succinate dehydrogenase/fumarate reductase flavoprotein, catalytic domain"/>
    <property type="match status" value="1"/>
</dbReference>
<evidence type="ECO:0000259" key="6">
    <source>
        <dbReference type="Pfam" id="PF00890"/>
    </source>
</evidence>
<gene>
    <name evidence="7" type="ORF">MESMUL_20380</name>
</gene>
<dbReference type="PROSITE" id="PS51318">
    <property type="entry name" value="TAT"/>
    <property type="match status" value="1"/>
</dbReference>
<keyword evidence="4 5" id="KW-0560">Oxidoreductase</keyword>
<comment type="similarity">
    <text evidence="5">Belongs to the FAD-dependent oxidoreductase 2 family. FRD/SDH subfamily.</text>
</comment>
<dbReference type="GO" id="GO:0016491">
    <property type="term" value="F:oxidoreductase activity"/>
    <property type="evidence" value="ECO:0007669"/>
    <property type="project" value="UniProtKB-KW"/>
</dbReference>
<feature type="chain" id="PRO_5022252196" evidence="5">
    <location>
        <begin position="29"/>
        <end position="512"/>
    </location>
</feature>
<feature type="domain" description="FAD-dependent oxidoreductase 2 FAD-binding" evidence="6">
    <location>
        <begin position="44"/>
        <end position="489"/>
    </location>
</feature>
<dbReference type="Gene3D" id="3.90.700.10">
    <property type="entry name" value="Succinate dehydrogenase/fumarate reductase flavoprotein, catalytic domain"/>
    <property type="match status" value="1"/>
</dbReference>
<evidence type="ECO:0000256" key="2">
    <source>
        <dbReference type="ARBA" id="ARBA00022630"/>
    </source>
</evidence>
<keyword evidence="8" id="KW-1185">Reference proteome</keyword>
<dbReference type="OrthoDB" id="9147015at2"/>
<comment type="caution">
    <text evidence="7">The sequence shown here is derived from an EMBL/GenBank/DDBJ whole genome shotgun (WGS) entry which is preliminary data.</text>
</comment>
<dbReference type="InterPro" id="IPR050315">
    <property type="entry name" value="FAD-oxidoreductase_2"/>
</dbReference>
<keyword evidence="3 5" id="KW-0274">FAD</keyword>
<dbReference type="Gene3D" id="3.50.50.60">
    <property type="entry name" value="FAD/NAD(P)-binding domain"/>
    <property type="match status" value="1"/>
</dbReference>
<evidence type="ECO:0000313" key="8">
    <source>
        <dbReference type="Proteomes" id="UP000266091"/>
    </source>
</evidence>
<evidence type="ECO:0000256" key="4">
    <source>
        <dbReference type="ARBA" id="ARBA00023002"/>
    </source>
</evidence>
<dbReference type="InterPro" id="IPR010960">
    <property type="entry name" value="Flavocytochrome_c"/>
</dbReference>
<reference evidence="7 8" key="1">
    <citation type="journal article" date="2018" name="Int. J. Syst. Evol. Microbiol.">
        <title>Mesosutterella multiformis gen. nov., sp. nov., a member of the family Sutterellaceae and Sutterella megalosphaeroides sp. nov., isolated from human faeces.</title>
        <authorList>
            <person name="Sakamoto M."/>
            <person name="Ikeyama N."/>
            <person name="Kunihiro T."/>
            <person name="Iino T."/>
            <person name="Yuki M."/>
            <person name="Ohkuma M."/>
        </authorList>
    </citation>
    <scope>NUCLEOTIDE SEQUENCE [LARGE SCALE GENOMIC DNA]</scope>
    <source>
        <strain evidence="7 8">4NBBH2</strain>
    </source>
</reference>
<dbReference type="Pfam" id="PF00890">
    <property type="entry name" value="FAD_binding_2"/>
    <property type="match status" value="1"/>
</dbReference>
<dbReference type="GO" id="GO:0010181">
    <property type="term" value="F:FMN binding"/>
    <property type="evidence" value="ECO:0007669"/>
    <property type="project" value="InterPro"/>
</dbReference>
<dbReference type="InterPro" id="IPR027477">
    <property type="entry name" value="Succ_DH/fumarate_Rdtase_cat_sf"/>
</dbReference>
<sequence>MTDLNRRHFLAAGAAATAGAMLSGPAQAAAPKDPMPAKWDETYDVVVIGSGFAGLAAAIEAKAAGSTVAVLEKMPTYGGNSIINGGILSVPGNAPQKALGVKDSPQLLAEDIIREGQGLNYPEKVKLMAREAYPTWEWTVKTLGVEYMDKVGQEGGHSVPRFLYTKNGSGSAVVQKEVDYLAKQGVKVRTRCYVETIIRDADGRVKGLKVRDGYRFPKADSGKVKYIKASKAVVLCYGGFGADVKFRTKYDPKLTAKFDTTNQPGATSELWRETARIGCTQIQQDWIQCGPWNSPEEKGMGIALYFAQGAAATRGLWVDCATGKRFVNELANRKVRADAVINLNNEGHKCIALADTSATDAWKVARPGMLEKELTAGVVHKADTLEDVAKMNNIPLAALKKSVDDYNKALAAKSGDEMGRTFFPKAQPMAKGPWYFSYLSPKVHHCMGGLQTDIQGRVIGIVDDQPIPGLYAAGESTGGVHGAVRLGSCATLDCLVNGRIAGKAAAAEKAWG</sequence>
<dbReference type="NCBIfam" id="TIGR01813">
    <property type="entry name" value="flavo_cyto_c"/>
    <property type="match status" value="1"/>
</dbReference>
<dbReference type="PANTHER" id="PTHR43400:SF7">
    <property type="entry name" value="FAD-DEPENDENT OXIDOREDUCTASE 2 FAD BINDING DOMAIN-CONTAINING PROTEIN"/>
    <property type="match status" value="1"/>
</dbReference>
<protein>
    <submittedName>
        <fullName evidence="7">Flavocytochrome c</fullName>
    </submittedName>
</protein>
<dbReference type="InterPro" id="IPR006311">
    <property type="entry name" value="TAT_signal"/>
</dbReference>
<dbReference type="InterPro" id="IPR036188">
    <property type="entry name" value="FAD/NAD-bd_sf"/>
</dbReference>
<dbReference type="AlphaFoldDB" id="A0A388SIX7"/>
<accession>A0A388SIX7</accession>
<dbReference type="PANTHER" id="PTHR43400">
    <property type="entry name" value="FUMARATE REDUCTASE"/>
    <property type="match status" value="1"/>
</dbReference>
<proteinExistence type="inferred from homology"/>
<evidence type="ECO:0000256" key="5">
    <source>
        <dbReference type="RuleBase" id="RU366062"/>
    </source>
</evidence>
<dbReference type="RefSeq" id="WP_116270904.1">
    <property type="nucleotide sequence ID" value="NZ_BGZJ01000002.1"/>
</dbReference>
<keyword evidence="2 5" id="KW-0285">Flavoprotein</keyword>
<dbReference type="SUPFAM" id="SSF51905">
    <property type="entry name" value="FAD/NAD(P)-binding domain"/>
    <property type="match status" value="1"/>
</dbReference>
<evidence type="ECO:0000313" key="7">
    <source>
        <dbReference type="EMBL" id="GBO94684.1"/>
    </source>
</evidence>
<keyword evidence="5" id="KW-0732">Signal</keyword>
<evidence type="ECO:0000256" key="3">
    <source>
        <dbReference type="ARBA" id="ARBA00022827"/>
    </source>
</evidence>
<organism evidence="7 8">
    <name type="scientific">Mesosutterella multiformis</name>
    <dbReference type="NCBI Taxonomy" id="2259133"/>
    <lineage>
        <taxon>Bacteria</taxon>
        <taxon>Pseudomonadati</taxon>
        <taxon>Pseudomonadota</taxon>
        <taxon>Betaproteobacteria</taxon>
        <taxon>Burkholderiales</taxon>
        <taxon>Sutterellaceae</taxon>
        <taxon>Mesosutterella</taxon>
    </lineage>
</organism>
<feature type="signal peptide" evidence="5">
    <location>
        <begin position="1"/>
        <end position="28"/>
    </location>
</feature>
<dbReference type="Proteomes" id="UP000266091">
    <property type="component" value="Unassembled WGS sequence"/>
</dbReference>
<dbReference type="PRINTS" id="PR00411">
    <property type="entry name" value="PNDRDTASEI"/>
</dbReference>
<evidence type="ECO:0000256" key="1">
    <source>
        <dbReference type="ARBA" id="ARBA00001974"/>
    </source>
</evidence>
<comment type="cofactor">
    <cofactor evidence="1">
        <name>FAD</name>
        <dbReference type="ChEBI" id="CHEBI:57692"/>
    </cofactor>
</comment>
<dbReference type="InterPro" id="IPR003953">
    <property type="entry name" value="FAD-dep_OxRdtase_2_FAD-bd"/>
</dbReference>
<name>A0A388SIX7_9BURK</name>
<dbReference type="EMBL" id="BGZJ01000002">
    <property type="protein sequence ID" value="GBO94684.1"/>
    <property type="molecule type" value="Genomic_DNA"/>
</dbReference>